<evidence type="ECO:0000256" key="5">
    <source>
        <dbReference type="ARBA" id="ARBA00022844"/>
    </source>
</evidence>
<sequence length="759" mass="89697">MAYSYWWRRRRWPWRGRWRRWRRRRRVPRRRPRRPVRRYRRRPVRRKRRWGRRGRRRRYVRRYRRRLTVRRKRNKLRLSVWQPQNIRYCAIKGLFPILICGHGKSAGNYAIHSDDYVTSRFSFGGGLSTTSYSLKLLFDQNLRGLNRWTSSNDQLDLARYLGAVFWFYRDQKTDYIVQYDISEPFKIDKDSSPSYHPGILMRSKHKVLVPSYQTWPKGRSKVKLKIKPPKMFVDKWYTQEDLCNVNLVSLVVSLASFQHPFCRPLTENPCVTFQVLQNFYNNVIGYTSADTLVDNVFKSLLYAKASFWQSHLTPSYVKKINNNPDGSLITTQVGTMPTMNSYNTWVSNSTRGAGFVNQNVSVHYNYCQYNPNNAQLTTLRQYYFFWETYAAASNTTPITHVPITTTKPTKDWWEYRVGLFSPIFLSPLRSSNIEWPFAYRDIVYNPLMDKGVGNMMWFQYNTKPDTQFSPTSCRAVLEDKPLWSMAYGYADFLLSILGEHDDVDFHGLVCIICPYTNPPLFDKSNPKMGYVFYDAKFGNGKWIDGTGFIPVEFQSRWKPALAFQKDVLTDLAMSGPFSYSDDLKNTTIQAKYKFKFKWGGNLSYHQTIRNPCASDGQTPNTSRQSREIQIVDPLTMGPRYVFHSWDWRRGWLNDRTLKRLFQKPLDFEEYPKSPKRPRIFPPTEQLQEDPQEQERDSSSSEQSLRTSSEETPPAHLLRVHLRKQLREQRDLRVQLRALFAQVLKTQAGLHINPLLLAPQ</sequence>
<organism evidence="8">
    <name type="scientific">Torque teno virus</name>
    <dbReference type="NCBI Taxonomy" id="68887"/>
    <lineage>
        <taxon>Viruses</taxon>
        <taxon>Monodnaviria</taxon>
        <taxon>Shotokuvirae</taxon>
        <taxon>Commensaviricota</taxon>
        <taxon>Cardeaviricetes</taxon>
        <taxon>Sanitavirales</taxon>
        <taxon>Anelloviridae</taxon>
    </lineage>
</organism>
<dbReference type="GO" id="GO:0039615">
    <property type="term" value="C:T=1 icosahedral viral capsid"/>
    <property type="evidence" value="ECO:0007669"/>
    <property type="project" value="UniProtKB-UniRule"/>
</dbReference>
<keyword evidence="3 6" id="KW-1140">T=1 icosahedral capsid protein</keyword>
<evidence type="ECO:0000256" key="3">
    <source>
        <dbReference type="ARBA" id="ARBA00022431"/>
    </source>
</evidence>
<comment type="subcellular location">
    <subcellularLocation>
        <location evidence="1 6">Virion</location>
    </subcellularLocation>
</comment>
<dbReference type="Pfam" id="PF02956">
    <property type="entry name" value="TT_ORF1"/>
    <property type="match status" value="1"/>
</dbReference>
<protein>
    <recommendedName>
        <fullName evidence="6">Capsid protein</fullName>
    </recommendedName>
</protein>
<feature type="compositionally biased region" description="Polar residues" evidence="7">
    <location>
        <begin position="609"/>
        <end position="623"/>
    </location>
</feature>
<feature type="compositionally biased region" description="Low complexity" evidence="7">
    <location>
        <begin position="699"/>
        <end position="711"/>
    </location>
</feature>
<proteinExistence type="inferred from homology"/>
<feature type="region of interest" description="Disordered" evidence="7">
    <location>
        <begin position="609"/>
        <end position="629"/>
    </location>
</feature>
<evidence type="ECO:0000256" key="6">
    <source>
        <dbReference type="RuleBase" id="RU361230"/>
    </source>
</evidence>
<accession>A0A1B1FDL7</accession>
<dbReference type="EMBL" id="KT163875">
    <property type="protein sequence ID" value="ANQ39330.1"/>
    <property type="molecule type" value="Genomic_DNA"/>
</dbReference>
<comment type="similarity">
    <text evidence="2 6">Belongs to the anelloviridae capsid protein family.</text>
</comment>
<evidence type="ECO:0000256" key="2">
    <source>
        <dbReference type="ARBA" id="ARBA00006131"/>
    </source>
</evidence>
<evidence type="ECO:0000256" key="1">
    <source>
        <dbReference type="ARBA" id="ARBA00004328"/>
    </source>
</evidence>
<keyword evidence="4 6" id="KW-0167">Capsid protein</keyword>
<evidence type="ECO:0000313" key="8">
    <source>
        <dbReference type="EMBL" id="ANQ39330.1"/>
    </source>
</evidence>
<dbReference type="InterPro" id="IPR004219">
    <property type="entry name" value="TTvirus_Unk"/>
</dbReference>
<evidence type="ECO:0000256" key="4">
    <source>
        <dbReference type="ARBA" id="ARBA00022561"/>
    </source>
</evidence>
<evidence type="ECO:0000256" key="7">
    <source>
        <dbReference type="SAM" id="MobiDB-lite"/>
    </source>
</evidence>
<name>A0A1B1FDL7_9VIRU</name>
<keyword evidence="5 6" id="KW-0946">Virion</keyword>
<feature type="region of interest" description="Disordered" evidence="7">
    <location>
        <begin position="668"/>
        <end position="716"/>
    </location>
</feature>
<reference evidence="8" key="1">
    <citation type="submission" date="2015-06" db="EMBL/GenBank/DDBJ databases">
        <title>TTVs in the plasma of HIV-infected subjects from United States.</title>
        <authorList>
            <person name="Li L."/>
            <person name="Delwart E."/>
        </authorList>
    </citation>
    <scope>NUCLEOTIDE SEQUENCE</scope>
    <source>
        <strain evidence="8">P1-1</strain>
    </source>
</reference>
<comment type="function">
    <text evidence="6">Self-assembles to form an icosahedral capsid.</text>
</comment>